<feature type="domain" description="AMP-dependent synthetase/ligase" evidence="3">
    <location>
        <begin position="87"/>
        <end position="509"/>
    </location>
</feature>
<dbReference type="GO" id="GO:0004467">
    <property type="term" value="F:long-chain fatty acid-CoA ligase activity"/>
    <property type="evidence" value="ECO:0007669"/>
    <property type="project" value="TreeGrafter"/>
</dbReference>
<evidence type="ECO:0000313" key="5">
    <source>
        <dbReference type="Proteomes" id="UP000193467"/>
    </source>
</evidence>
<gene>
    <name evidence="4" type="ORF">BCR35DRAFT_282863</name>
</gene>
<dbReference type="Proteomes" id="UP000193467">
    <property type="component" value="Unassembled WGS sequence"/>
</dbReference>
<dbReference type="InterPro" id="IPR020845">
    <property type="entry name" value="AMP-binding_CS"/>
</dbReference>
<evidence type="ECO:0000256" key="1">
    <source>
        <dbReference type="ARBA" id="ARBA00022741"/>
    </source>
</evidence>
<dbReference type="PANTHER" id="PTHR43272:SF33">
    <property type="entry name" value="AMP-BINDING DOMAIN-CONTAINING PROTEIN-RELATED"/>
    <property type="match status" value="1"/>
</dbReference>
<evidence type="ECO:0000256" key="2">
    <source>
        <dbReference type="ARBA" id="ARBA00022840"/>
    </source>
</evidence>
<dbReference type="GO" id="GO:0005524">
    <property type="term" value="F:ATP binding"/>
    <property type="evidence" value="ECO:0007669"/>
    <property type="project" value="UniProtKB-KW"/>
</dbReference>
<dbReference type="Gene3D" id="3.40.50.12780">
    <property type="entry name" value="N-terminal domain of ligase-like"/>
    <property type="match status" value="1"/>
</dbReference>
<dbReference type="InterPro" id="IPR000873">
    <property type="entry name" value="AMP-dep_synth/lig_dom"/>
</dbReference>
<name>A0A1Y2E5H0_9BASI</name>
<evidence type="ECO:0000313" key="4">
    <source>
        <dbReference type="EMBL" id="ORY66818.1"/>
    </source>
</evidence>
<keyword evidence="1" id="KW-0547">Nucleotide-binding</keyword>
<dbReference type="GO" id="GO:0005783">
    <property type="term" value="C:endoplasmic reticulum"/>
    <property type="evidence" value="ECO:0007669"/>
    <property type="project" value="TreeGrafter"/>
</dbReference>
<dbReference type="STRING" id="106004.A0A1Y2E5H0"/>
<dbReference type="GO" id="GO:0016020">
    <property type="term" value="C:membrane"/>
    <property type="evidence" value="ECO:0007669"/>
    <property type="project" value="TreeGrafter"/>
</dbReference>
<dbReference type="PROSITE" id="PS00455">
    <property type="entry name" value="AMP_BINDING"/>
    <property type="match status" value="1"/>
</dbReference>
<dbReference type="EMBL" id="MCGR01000062">
    <property type="protein sequence ID" value="ORY66818.1"/>
    <property type="molecule type" value="Genomic_DNA"/>
</dbReference>
<sequence length="701" mass="75717">MVTSINPFPVPVPANLDLKKQGIPVPGSQQPGFSATYISAAFPQIKPDPRFPKTSYDCFELGLKTNPDADCLGERPWNAEKGDWDASYVWKSFATVAEQRTKVGAGLVKLREQGAFGKDAVQKHAVGIWCPNRPAWQIVSQATAAYSLTLVSLYDTLGPNVVEYCINHSDTRVVFAASSHLPQLLSLAKSCPNMKTLVSIDSWDSLNSKGAKPGASSEQALKAWGAEVGVQVLDIAEVEALGAANPLPHRVPKPSDVASICYTSGTTGNPKGAILLHSSLAGATVTNLHGSQMTQGDTYFSYLPLSHIYERFVEDLALAAGCKIGYSCGDNLRLLEDMAILKPTLFASVPRVLNRVYQSIKAATVDAPGLKGKMARKAFADKIYNLNHHGTYRHAFWDRIIFNKVRMALGGHVKWIGTGSAPINPDVLAFLKVALCCDVSEGYGQTENCGTATRCHEGDHHPDGTVGPPSAGMEIRLADVPDMGYFATDKPHPRGEILTRGAPVIPEYLHDVEKSKETIDADGWLHTGDIGLIDSAGRLKIIDRIKNLVKLSQGEYVALEKIENIYNLSPLIAQIYVHGDSLEDHVVAVVVPDPEKFAALSSKILGKHIVASDAGALAAAAKERKVVEAVGAELAPYAKDARLLKYEAINNDIYIHLDPFTADNDLLTPTFKTKRNVAAKVFKEQLAALYAAKPKKAAAKL</sequence>
<comment type="caution">
    <text evidence="4">The sequence shown here is derived from an EMBL/GenBank/DDBJ whole genome shotgun (WGS) entry which is preliminary data.</text>
</comment>
<reference evidence="4 5" key="1">
    <citation type="submission" date="2016-07" db="EMBL/GenBank/DDBJ databases">
        <title>Pervasive Adenine N6-methylation of Active Genes in Fungi.</title>
        <authorList>
            <consortium name="DOE Joint Genome Institute"/>
            <person name="Mondo S.J."/>
            <person name="Dannebaum R.O."/>
            <person name="Kuo R.C."/>
            <person name="Labutti K."/>
            <person name="Haridas S."/>
            <person name="Kuo A."/>
            <person name="Salamov A."/>
            <person name="Ahrendt S.R."/>
            <person name="Lipzen A."/>
            <person name="Sullivan W."/>
            <person name="Andreopoulos W.B."/>
            <person name="Clum A."/>
            <person name="Lindquist E."/>
            <person name="Daum C."/>
            <person name="Ramamoorthy G.K."/>
            <person name="Gryganskyi A."/>
            <person name="Culley D."/>
            <person name="Magnuson J.K."/>
            <person name="James T.Y."/>
            <person name="O'Malley M.A."/>
            <person name="Stajich J.E."/>
            <person name="Spatafora J.W."/>
            <person name="Visel A."/>
            <person name="Grigoriev I.V."/>
        </authorList>
    </citation>
    <scope>NUCLEOTIDE SEQUENCE [LARGE SCALE GENOMIC DNA]</scope>
    <source>
        <strain evidence="4 5">62-1032</strain>
    </source>
</reference>
<dbReference type="InParanoid" id="A0A1Y2E5H0"/>
<dbReference type="SUPFAM" id="SSF56801">
    <property type="entry name" value="Acetyl-CoA synthetase-like"/>
    <property type="match status" value="1"/>
</dbReference>
<accession>A0A1Y2E5H0</accession>
<keyword evidence="5" id="KW-1185">Reference proteome</keyword>
<evidence type="ECO:0000259" key="3">
    <source>
        <dbReference type="Pfam" id="PF00501"/>
    </source>
</evidence>
<protein>
    <recommendedName>
        <fullName evidence="3">AMP-dependent synthetase/ligase domain-containing protein</fullName>
    </recommendedName>
</protein>
<organism evidence="4 5">
    <name type="scientific">Leucosporidium creatinivorum</name>
    <dbReference type="NCBI Taxonomy" id="106004"/>
    <lineage>
        <taxon>Eukaryota</taxon>
        <taxon>Fungi</taxon>
        <taxon>Dikarya</taxon>
        <taxon>Basidiomycota</taxon>
        <taxon>Pucciniomycotina</taxon>
        <taxon>Microbotryomycetes</taxon>
        <taxon>Leucosporidiales</taxon>
        <taxon>Leucosporidium</taxon>
    </lineage>
</organism>
<keyword evidence="2" id="KW-0067">ATP-binding</keyword>
<dbReference type="InterPro" id="IPR042099">
    <property type="entry name" value="ANL_N_sf"/>
</dbReference>
<dbReference type="Pfam" id="PF00501">
    <property type="entry name" value="AMP-binding"/>
    <property type="match status" value="1"/>
</dbReference>
<proteinExistence type="predicted"/>
<dbReference type="OrthoDB" id="1700726at2759"/>
<dbReference type="AlphaFoldDB" id="A0A1Y2E5H0"/>
<dbReference type="PANTHER" id="PTHR43272">
    <property type="entry name" value="LONG-CHAIN-FATTY-ACID--COA LIGASE"/>
    <property type="match status" value="1"/>
</dbReference>